<comment type="caution">
    <text evidence="1">The sequence shown here is derived from an EMBL/GenBank/DDBJ whole genome shotgun (WGS) entry which is preliminary data.</text>
</comment>
<dbReference type="AlphaFoldDB" id="A0A5B6U5F2"/>
<keyword evidence="2" id="KW-1185">Reference proteome</keyword>
<organism evidence="1 2">
    <name type="scientific">Gossypium australe</name>
    <dbReference type="NCBI Taxonomy" id="47621"/>
    <lineage>
        <taxon>Eukaryota</taxon>
        <taxon>Viridiplantae</taxon>
        <taxon>Streptophyta</taxon>
        <taxon>Embryophyta</taxon>
        <taxon>Tracheophyta</taxon>
        <taxon>Spermatophyta</taxon>
        <taxon>Magnoliopsida</taxon>
        <taxon>eudicotyledons</taxon>
        <taxon>Gunneridae</taxon>
        <taxon>Pentapetalae</taxon>
        <taxon>rosids</taxon>
        <taxon>malvids</taxon>
        <taxon>Malvales</taxon>
        <taxon>Malvaceae</taxon>
        <taxon>Malvoideae</taxon>
        <taxon>Gossypium</taxon>
    </lineage>
</organism>
<dbReference type="Pfam" id="PF14929">
    <property type="entry name" value="TAF1_subA"/>
    <property type="match status" value="1"/>
</dbReference>
<sequence>MKFPSISLMKEQNFSCHPMANLVMGLTFCQLWYSNLTEEVKLRKGNYVAYTHDAVSSQCGSETSVLNDKRESPVAGSNQQRDIHVQNNVNLQRAASLVQEIEPLGSNQNSAENEVGFYDDSGYTCDPSVFSALESWLMPLKLPYSSENFVYLHRQMVNNHYKDALKHLRLALHCEPPLFAALLPLIQLLLIGGQAKEALSEVEKFCNMSNMPFPFRY</sequence>
<dbReference type="EMBL" id="SMMG02000013">
    <property type="protein sequence ID" value="KAA3453069.1"/>
    <property type="molecule type" value="Genomic_DNA"/>
</dbReference>
<evidence type="ECO:0000313" key="1">
    <source>
        <dbReference type="EMBL" id="KAA3453069.1"/>
    </source>
</evidence>
<proteinExistence type="predicted"/>
<dbReference type="GO" id="GO:0006360">
    <property type="term" value="P:transcription by RNA polymerase I"/>
    <property type="evidence" value="ECO:0007669"/>
    <property type="project" value="InterPro"/>
</dbReference>
<gene>
    <name evidence="1" type="ORF">EPI10_009143</name>
</gene>
<dbReference type="PANTHER" id="PTHR36720">
    <property type="entry name" value="TAF RNA POLYMERASE I SUBUNIT A"/>
    <property type="match status" value="1"/>
</dbReference>
<name>A0A5B6U5F2_9ROSI</name>
<reference evidence="2" key="1">
    <citation type="journal article" date="2019" name="Plant Biotechnol. J.">
        <title>Genome sequencing of the Australian wild diploid species Gossypium australe highlights disease resistance and delayed gland morphogenesis.</title>
        <authorList>
            <person name="Cai Y."/>
            <person name="Cai X."/>
            <person name="Wang Q."/>
            <person name="Wang P."/>
            <person name="Zhang Y."/>
            <person name="Cai C."/>
            <person name="Xu Y."/>
            <person name="Wang K."/>
            <person name="Zhou Z."/>
            <person name="Wang C."/>
            <person name="Geng S."/>
            <person name="Li B."/>
            <person name="Dong Q."/>
            <person name="Hou Y."/>
            <person name="Wang H."/>
            <person name="Ai P."/>
            <person name="Liu Z."/>
            <person name="Yi F."/>
            <person name="Sun M."/>
            <person name="An G."/>
            <person name="Cheng J."/>
            <person name="Zhang Y."/>
            <person name="Shi Q."/>
            <person name="Xie Y."/>
            <person name="Shi X."/>
            <person name="Chang Y."/>
            <person name="Huang F."/>
            <person name="Chen Y."/>
            <person name="Hong S."/>
            <person name="Mi L."/>
            <person name="Sun Q."/>
            <person name="Zhang L."/>
            <person name="Zhou B."/>
            <person name="Peng R."/>
            <person name="Zhang X."/>
            <person name="Liu F."/>
        </authorList>
    </citation>
    <scope>NUCLEOTIDE SEQUENCE [LARGE SCALE GENOMIC DNA]</scope>
    <source>
        <strain evidence="2">cv. PA1801</strain>
    </source>
</reference>
<protein>
    <submittedName>
        <fullName evidence="1">Phosphate transporter pho1-like 10</fullName>
    </submittedName>
</protein>
<accession>A0A5B6U5F2</accession>
<dbReference type="GO" id="GO:0000120">
    <property type="term" value="C:RNA polymerase I transcription regulator complex"/>
    <property type="evidence" value="ECO:0007669"/>
    <property type="project" value="InterPro"/>
</dbReference>
<dbReference type="Proteomes" id="UP000325315">
    <property type="component" value="Unassembled WGS sequence"/>
</dbReference>
<dbReference type="PANTHER" id="PTHR36720:SF1">
    <property type="entry name" value="TAF RNA POLYMERASE I SUBUNIT A"/>
    <property type="match status" value="1"/>
</dbReference>
<dbReference type="InterPro" id="IPR039495">
    <property type="entry name" value="TAF1A"/>
</dbReference>
<evidence type="ECO:0000313" key="2">
    <source>
        <dbReference type="Proteomes" id="UP000325315"/>
    </source>
</evidence>